<dbReference type="EMBL" id="JBHSAY010000013">
    <property type="protein sequence ID" value="MFC4133709.1"/>
    <property type="molecule type" value="Genomic_DNA"/>
</dbReference>
<sequence length="292" mass="30914">MTSSDQLRAAILLAAAMAEHERQCAERSLRFAERHEGLLDTGSAEQRKLHERMSAINRGSAERHLATRRIHLAHAERLRNWRLDDPLGVEPFMSAMAEIVGAPTALTLVGSSLAQAYASASDGVAEAAQDLELMLSEGPMTDAVRAGEPAVAEVGSRSDAQRWPLYLPALADLGVREVIAVPVGSRWSRLGALAVFGPGHAGAIVRRLGQVADALTQSVLLASDSAGGFPYLTFFSAGSGRSTIHRAVGMLCERMGCGPADALALLRARAFTAGLAVETVASGVVRREITLD</sequence>
<gene>
    <name evidence="2" type="ORF">ACFOZ4_24120</name>
</gene>
<protein>
    <submittedName>
        <fullName evidence="2">ANTAR domain-containing protein</fullName>
    </submittedName>
</protein>
<reference evidence="3" key="1">
    <citation type="journal article" date="2019" name="Int. J. Syst. Evol. Microbiol.">
        <title>The Global Catalogue of Microorganisms (GCM) 10K type strain sequencing project: providing services to taxonomists for standard genome sequencing and annotation.</title>
        <authorList>
            <consortium name="The Broad Institute Genomics Platform"/>
            <consortium name="The Broad Institute Genome Sequencing Center for Infectious Disease"/>
            <person name="Wu L."/>
            <person name="Ma J."/>
        </authorList>
    </citation>
    <scope>NUCLEOTIDE SEQUENCE [LARGE SCALE GENOMIC DNA]</scope>
    <source>
        <strain evidence="3">CGMCC 4.7289</strain>
    </source>
</reference>
<dbReference type="Gene3D" id="1.10.10.10">
    <property type="entry name" value="Winged helix-like DNA-binding domain superfamily/Winged helix DNA-binding domain"/>
    <property type="match status" value="1"/>
</dbReference>
<dbReference type="SUPFAM" id="SSF55781">
    <property type="entry name" value="GAF domain-like"/>
    <property type="match status" value="1"/>
</dbReference>
<accession>A0ABV8LV69</accession>
<evidence type="ECO:0000313" key="2">
    <source>
        <dbReference type="EMBL" id="MFC4133709.1"/>
    </source>
</evidence>
<comment type="caution">
    <text evidence="2">The sequence shown here is derived from an EMBL/GenBank/DDBJ whole genome shotgun (WGS) entry which is preliminary data.</text>
</comment>
<organism evidence="2 3">
    <name type="scientific">Hamadaea flava</name>
    <dbReference type="NCBI Taxonomy" id="1742688"/>
    <lineage>
        <taxon>Bacteria</taxon>
        <taxon>Bacillati</taxon>
        <taxon>Actinomycetota</taxon>
        <taxon>Actinomycetes</taxon>
        <taxon>Micromonosporales</taxon>
        <taxon>Micromonosporaceae</taxon>
        <taxon>Hamadaea</taxon>
    </lineage>
</organism>
<evidence type="ECO:0000259" key="1">
    <source>
        <dbReference type="SMART" id="SM01012"/>
    </source>
</evidence>
<keyword evidence="3" id="KW-1185">Reference proteome</keyword>
<dbReference type="InterPro" id="IPR005561">
    <property type="entry name" value="ANTAR"/>
</dbReference>
<name>A0ABV8LV69_9ACTN</name>
<feature type="domain" description="ANTAR" evidence="1">
    <location>
        <begin position="207"/>
        <end position="285"/>
    </location>
</feature>
<dbReference type="InterPro" id="IPR036388">
    <property type="entry name" value="WH-like_DNA-bd_sf"/>
</dbReference>
<dbReference type="RefSeq" id="WP_253750538.1">
    <property type="nucleotide sequence ID" value="NZ_JAMZDZ010000001.1"/>
</dbReference>
<proteinExistence type="predicted"/>
<evidence type="ECO:0000313" key="3">
    <source>
        <dbReference type="Proteomes" id="UP001595816"/>
    </source>
</evidence>
<dbReference type="Proteomes" id="UP001595816">
    <property type="component" value="Unassembled WGS sequence"/>
</dbReference>
<dbReference type="SMART" id="SM01012">
    <property type="entry name" value="ANTAR"/>
    <property type="match status" value="1"/>
</dbReference>
<dbReference type="Pfam" id="PF03861">
    <property type="entry name" value="ANTAR"/>
    <property type="match status" value="1"/>
</dbReference>